<comment type="caution">
    <text evidence="1">The sequence shown here is derived from an EMBL/GenBank/DDBJ whole genome shotgun (WGS) entry which is preliminary data.</text>
</comment>
<accession>A0ACB6RIA7</accession>
<proteinExistence type="predicted"/>
<dbReference type="EMBL" id="MU006755">
    <property type="protein sequence ID" value="KAF2621422.1"/>
    <property type="molecule type" value="Genomic_DNA"/>
</dbReference>
<name>A0ACB6RIA7_9PLEO</name>
<organism evidence="1 2">
    <name type="scientific">Macroventuria anomochaeta</name>
    <dbReference type="NCBI Taxonomy" id="301207"/>
    <lineage>
        <taxon>Eukaryota</taxon>
        <taxon>Fungi</taxon>
        <taxon>Dikarya</taxon>
        <taxon>Ascomycota</taxon>
        <taxon>Pezizomycotina</taxon>
        <taxon>Dothideomycetes</taxon>
        <taxon>Pleosporomycetidae</taxon>
        <taxon>Pleosporales</taxon>
        <taxon>Pleosporineae</taxon>
        <taxon>Didymellaceae</taxon>
        <taxon>Macroventuria</taxon>
    </lineage>
</organism>
<gene>
    <name evidence="1" type="ORF">BU25DRAFT_482760</name>
</gene>
<evidence type="ECO:0000313" key="2">
    <source>
        <dbReference type="Proteomes" id="UP000799754"/>
    </source>
</evidence>
<evidence type="ECO:0000313" key="1">
    <source>
        <dbReference type="EMBL" id="KAF2621422.1"/>
    </source>
</evidence>
<sequence>MCTESGDEGPSNAEAAYTSGEAAYDLAVALNYGHSAGSPQFLRFVTEHVEMIHDPPYIDWECTITSGTSSAIYLGLHILCNPGDIVLVEQYMYSGTFDALKSQGLNRAGVGMDVE</sequence>
<reference evidence="1" key="1">
    <citation type="journal article" date="2020" name="Stud. Mycol.">
        <title>101 Dothideomycetes genomes: a test case for predicting lifestyles and emergence of pathogens.</title>
        <authorList>
            <person name="Haridas S."/>
            <person name="Albert R."/>
            <person name="Binder M."/>
            <person name="Bloem J."/>
            <person name="Labutti K."/>
            <person name="Salamov A."/>
            <person name="Andreopoulos B."/>
            <person name="Baker S."/>
            <person name="Barry K."/>
            <person name="Bills G."/>
            <person name="Bluhm B."/>
            <person name="Cannon C."/>
            <person name="Castanera R."/>
            <person name="Culley D."/>
            <person name="Daum C."/>
            <person name="Ezra D."/>
            <person name="Gonzalez J."/>
            <person name="Henrissat B."/>
            <person name="Kuo A."/>
            <person name="Liang C."/>
            <person name="Lipzen A."/>
            <person name="Lutzoni F."/>
            <person name="Magnuson J."/>
            <person name="Mondo S."/>
            <person name="Nolan M."/>
            <person name="Ohm R."/>
            <person name="Pangilinan J."/>
            <person name="Park H.-J."/>
            <person name="Ramirez L."/>
            <person name="Alfaro M."/>
            <person name="Sun H."/>
            <person name="Tritt A."/>
            <person name="Yoshinaga Y."/>
            <person name="Zwiers L.-H."/>
            <person name="Turgeon B."/>
            <person name="Goodwin S."/>
            <person name="Spatafora J."/>
            <person name="Crous P."/>
            <person name="Grigoriev I."/>
        </authorList>
    </citation>
    <scope>NUCLEOTIDE SEQUENCE</scope>
    <source>
        <strain evidence="1">CBS 525.71</strain>
    </source>
</reference>
<keyword evidence="2" id="KW-1185">Reference proteome</keyword>
<dbReference type="Proteomes" id="UP000799754">
    <property type="component" value="Unassembled WGS sequence"/>
</dbReference>
<protein>
    <submittedName>
        <fullName evidence="1">Uncharacterized protein</fullName>
    </submittedName>
</protein>